<comment type="caution">
    <text evidence="1">The sequence shown here is derived from an EMBL/GenBank/DDBJ whole genome shotgun (WGS) entry which is preliminary data.</text>
</comment>
<keyword evidence="2" id="KW-1185">Reference proteome</keyword>
<organism evidence="1 2">
    <name type="scientific">Pleurodeles waltl</name>
    <name type="common">Iberian ribbed newt</name>
    <dbReference type="NCBI Taxonomy" id="8319"/>
    <lineage>
        <taxon>Eukaryota</taxon>
        <taxon>Metazoa</taxon>
        <taxon>Chordata</taxon>
        <taxon>Craniata</taxon>
        <taxon>Vertebrata</taxon>
        <taxon>Euteleostomi</taxon>
        <taxon>Amphibia</taxon>
        <taxon>Batrachia</taxon>
        <taxon>Caudata</taxon>
        <taxon>Salamandroidea</taxon>
        <taxon>Salamandridae</taxon>
        <taxon>Pleurodelinae</taxon>
        <taxon>Pleurodeles</taxon>
    </lineage>
</organism>
<protein>
    <submittedName>
        <fullName evidence="1">Uncharacterized protein</fullName>
    </submittedName>
</protein>
<accession>A0AAV7MP37</accession>
<reference evidence="1" key="1">
    <citation type="journal article" date="2022" name="bioRxiv">
        <title>Sequencing and chromosome-scale assembly of the giantPleurodeles waltlgenome.</title>
        <authorList>
            <person name="Brown T."/>
            <person name="Elewa A."/>
            <person name="Iarovenko S."/>
            <person name="Subramanian E."/>
            <person name="Araus A.J."/>
            <person name="Petzold A."/>
            <person name="Susuki M."/>
            <person name="Suzuki K.-i.T."/>
            <person name="Hayashi T."/>
            <person name="Toyoda A."/>
            <person name="Oliveira C."/>
            <person name="Osipova E."/>
            <person name="Leigh N.D."/>
            <person name="Simon A."/>
            <person name="Yun M.H."/>
        </authorList>
    </citation>
    <scope>NUCLEOTIDE SEQUENCE</scope>
    <source>
        <strain evidence="1">20211129_DDA</strain>
        <tissue evidence="1">Liver</tissue>
    </source>
</reference>
<proteinExistence type="predicted"/>
<dbReference type="Proteomes" id="UP001066276">
    <property type="component" value="Chromosome 9"/>
</dbReference>
<evidence type="ECO:0000313" key="2">
    <source>
        <dbReference type="Proteomes" id="UP001066276"/>
    </source>
</evidence>
<gene>
    <name evidence="1" type="ORF">NDU88_001941</name>
</gene>
<name>A0AAV7MP37_PLEWA</name>
<evidence type="ECO:0000313" key="1">
    <source>
        <dbReference type="EMBL" id="KAJ1104530.1"/>
    </source>
</evidence>
<dbReference type="EMBL" id="JANPWB010000013">
    <property type="protein sequence ID" value="KAJ1104530.1"/>
    <property type="molecule type" value="Genomic_DNA"/>
</dbReference>
<dbReference type="AlphaFoldDB" id="A0AAV7MP37"/>
<sequence>MPVLHSADSHRAENRDCLWCSALPLKKLHFPKTCARERIYSERQGIFLDLLYISLLDIHRRRDKRQRSGPSWTSRISRHRTFKEKREKAKIRCVLHSRASAQGGIGPSTTTGLVKNCRGSNHGVSSHLREGCSHLLKGIFHSPRNRRRKNHLFISTYLLLRVKHDNDFMTPLPHATATFVLQGDHDTARSLLLRSQENNLPAAKSSDPKTSAKRSAVNFIKATFTTCSNLLLIIRSGLPEAPVE</sequence>